<name>A0AA41Q6Y1_9ACTN</name>
<dbReference type="GO" id="GO:0016787">
    <property type="term" value="F:hydrolase activity"/>
    <property type="evidence" value="ECO:0007669"/>
    <property type="project" value="UniProtKB-KW"/>
</dbReference>
<dbReference type="NCBIfam" id="NF033748">
    <property type="entry name" value="class_F_sortase"/>
    <property type="match status" value="1"/>
</dbReference>
<feature type="compositionally biased region" description="Basic residues" evidence="2">
    <location>
        <begin position="10"/>
        <end position="24"/>
    </location>
</feature>
<dbReference type="SUPFAM" id="SSF63817">
    <property type="entry name" value="Sortase"/>
    <property type="match status" value="1"/>
</dbReference>
<comment type="caution">
    <text evidence="3">The sequence shown here is derived from an EMBL/GenBank/DDBJ whole genome shotgun (WGS) entry which is preliminary data.</text>
</comment>
<evidence type="ECO:0000313" key="4">
    <source>
        <dbReference type="Proteomes" id="UP001165378"/>
    </source>
</evidence>
<organism evidence="3 4">
    <name type="scientific">Yinghuangia soli</name>
    <dbReference type="NCBI Taxonomy" id="2908204"/>
    <lineage>
        <taxon>Bacteria</taxon>
        <taxon>Bacillati</taxon>
        <taxon>Actinomycetota</taxon>
        <taxon>Actinomycetes</taxon>
        <taxon>Kitasatosporales</taxon>
        <taxon>Streptomycetaceae</taxon>
        <taxon>Yinghuangia</taxon>
    </lineage>
</organism>
<dbReference type="InterPro" id="IPR023365">
    <property type="entry name" value="Sortase_dom-sf"/>
</dbReference>
<sequence length="278" mass="28288">MSAPPVNPLRRARHARRRKSGTSVRLTRRGRILTVVLMLVAVLSGAAVTADALRPAAGPPQPSAEQRPDAPPGQGDAAQAQASAGGPTTGPASPTAKPSGKSTAKAAPSPAAASASPTPQARPAKPMPVSPPVSITIPVIRVKAPLTTVGLDARGWIAAPSVTEKNLGAWYEGSSTPGAEGTSVIVGHVDGKSGPAVFYKLGSLKKGARIHVARKDGSTAVFTVYGIEVFSKKTFPAERVYGGSGVPELRLITCGGTYNGKAGYNGNVVVFARLAPPD</sequence>
<dbReference type="Gene3D" id="2.40.260.10">
    <property type="entry name" value="Sortase"/>
    <property type="match status" value="1"/>
</dbReference>
<proteinExistence type="predicted"/>
<dbReference type="Pfam" id="PF04203">
    <property type="entry name" value="Sortase"/>
    <property type="match status" value="1"/>
</dbReference>
<accession>A0AA41Q6Y1</accession>
<feature type="region of interest" description="Disordered" evidence="2">
    <location>
        <begin position="1"/>
        <end position="24"/>
    </location>
</feature>
<dbReference type="EMBL" id="JAKFHA010000029">
    <property type="protein sequence ID" value="MCF2532070.1"/>
    <property type="molecule type" value="Genomic_DNA"/>
</dbReference>
<feature type="region of interest" description="Disordered" evidence="2">
    <location>
        <begin position="53"/>
        <end position="132"/>
    </location>
</feature>
<dbReference type="Proteomes" id="UP001165378">
    <property type="component" value="Unassembled WGS sequence"/>
</dbReference>
<evidence type="ECO:0000256" key="2">
    <source>
        <dbReference type="SAM" id="MobiDB-lite"/>
    </source>
</evidence>
<dbReference type="InterPro" id="IPR042001">
    <property type="entry name" value="Sortase_F"/>
</dbReference>
<keyword evidence="4" id="KW-1185">Reference proteome</keyword>
<feature type="compositionally biased region" description="Low complexity" evidence="2">
    <location>
        <begin position="72"/>
        <end position="124"/>
    </location>
</feature>
<protein>
    <submittedName>
        <fullName evidence="3">Class F sortase</fullName>
    </submittedName>
</protein>
<dbReference type="InterPro" id="IPR005754">
    <property type="entry name" value="Sortase"/>
</dbReference>
<gene>
    <name evidence="3" type="ORF">LZ495_33310</name>
</gene>
<dbReference type="CDD" id="cd05829">
    <property type="entry name" value="Sortase_F"/>
    <property type="match status" value="1"/>
</dbReference>
<keyword evidence="1" id="KW-0378">Hydrolase</keyword>
<evidence type="ECO:0000256" key="1">
    <source>
        <dbReference type="ARBA" id="ARBA00022801"/>
    </source>
</evidence>
<evidence type="ECO:0000313" key="3">
    <source>
        <dbReference type="EMBL" id="MCF2532070.1"/>
    </source>
</evidence>
<reference evidence="3" key="1">
    <citation type="submission" date="2022-01" db="EMBL/GenBank/DDBJ databases">
        <title>Genome-Based Taxonomic Classification of the Phylum Actinobacteria.</title>
        <authorList>
            <person name="Gao Y."/>
        </authorList>
    </citation>
    <scope>NUCLEOTIDE SEQUENCE</scope>
    <source>
        <strain evidence="3">KLBMP 8922</strain>
    </source>
</reference>
<dbReference type="AlphaFoldDB" id="A0AA41Q6Y1"/>
<dbReference type="RefSeq" id="WP_235056788.1">
    <property type="nucleotide sequence ID" value="NZ_JAKFHA010000029.1"/>
</dbReference>